<evidence type="ECO:0000313" key="12">
    <source>
        <dbReference type="EMBL" id="KAK6920777.1"/>
    </source>
</evidence>
<dbReference type="EMBL" id="JBAMMX010000020">
    <property type="protein sequence ID" value="KAK6920777.1"/>
    <property type="molecule type" value="Genomic_DNA"/>
</dbReference>
<keyword evidence="3" id="KW-0678">Repressor</keyword>
<comment type="subcellular location">
    <subcellularLocation>
        <location evidence="1 9">Nucleus</location>
    </subcellularLocation>
</comment>
<dbReference type="InterPro" id="IPR036388">
    <property type="entry name" value="WH-like_DNA-bd_sf"/>
</dbReference>
<keyword evidence="8" id="KW-0131">Cell cycle</keyword>
<evidence type="ECO:0000313" key="13">
    <source>
        <dbReference type="Proteomes" id="UP001370490"/>
    </source>
</evidence>
<evidence type="ECO:0000256" key="7">
    <source>
        <dbReference type="ARBA" id="ARBA00023242"/>
    </source>
</evidence>
<reference evidence="12 13" key="1">
    <citation type="submission" date="2023-12" db="EMBL/GenBank/DDBJ databases">
        <title>A high-quality genome assembly for Dillenia turbinata (Dilleniales).</title>
        <authorList>
            <person name="Chanderbali A."/>
        </authorList>
    </citation>
    <scope>NUCLEOTIDE SEQUENCE [LARGE SCALE GENOMIC DNA]</scope>
    <source>
        <strain evidence="12">LSX21</strain>
        <tissue evidence="12">Leaf</tissue>
    </source>
</reference>
<dbReference type="FunFam" id="1.10.10.10:FF:000295">
    <property type="entry name" value="E2F transcription factor-like E2FE"/>
    <property type="match status" value="1"/>
</dbReference>
<dbReference type="InterPro" id="IPR036390">
    <property type="entry name" value="WH_DNA-bd_sf"/>
</dbReference>
<dbReference type="Proteomes" id="UP001370490">
    <property type="component" value="Unassembled WGS sequence"/>
</dbReference>
<protein>
    <submittedName>
        <fullName evidence="12">E2F/DP family, winged-helix DNA-binding domain</fullName>
    </submittedName>
</protein>
<feature type="domain" description="E2F/DP family winged-helix DNA-binding" evidence="11">
    <location>
        <begin position="162"/>
        <end position="242"/>
    </location>
</feature>
<proteinExistence type="inferred from homology"/>
<dbReference type="AlphaFoldDB" id="A0AAN8Z1D9"/>
<dbReference type="PANTHER" id="PTHR12081:SF106">
    <property type="entry name" value="E2F TRANSCRIPTION FACTOR-LIKE E2FE"/>
    <property type="match status" value="1"/>
</dbReference>
<evidence type="ECO:0000259" key="11">
    <source>
        <dbReference type="SMART" id="SM01372"/>
    </source>
</evidence>
<dbReference type="GO" id="GO:0000978">
    <property type="term" value="F:RNA polymerase II cis-regulatory region sequence-specific DNA binding"/>
    <property type="evidence" value="ECO:0007669"/>
    <property type="project" value="InterPro"/>
</dbReference>
<evidence type="ECO:0000256" key="3">
    <source>
        <dbReference type="ARBA" id="ARBA00022491"/>
    </source>
</evidence>
<dbReference type="GO" id="GO:0090575">
    <property type="term" value="C:RNA polymerase II transcription regulator complex"/>
    <property type="evidence" value="ECO:0007669"/>
    <property type="project" value="TreeGrafter"/>
</dbReference>
<accession>A0AAN8Z1D9</accession>
<feature type="region of interest" description="Disordered" evidence="10">
    <location>
        <begin position="114"/>
        <end position="162"/>
    </location>
</feature>
<dbReference type="PANTHER" id="PTHR12081">
    <property type="entry name" value="TRANSCRIPTION FACTOR E2F"/>
    <property type="match status" value="1"/>
</dbReference>
<dbReference type="InterPro" id="IPR003316">
    <property type="entry name" value="E2F_WHTH_DNA-bd_dom"/>
</dbReference>
<comment type="similarity">
    <text evidence="2 9">Belongs to the E2F/DP family.</text>
</comment>
<keyword evidence="7 9" id="KW-0539">Nucleus</keyword>
<feature type="compositionally biased region" description="Polar residues" evidence="10">
    <location>
        <begin position="134"/>
        <end position="143"/>
    </location>
</feature>
<sequence length="390" mass="44341">MPLVEVNAPVSKSQTYSRKQKSLGLLCTNFLKLYNRDDVHLIGLDNAASLLGVERRRIYDIVNVLESIGVLSRKAKNQYSWKGFKGIPGALEELREEGMREGFIAYQYHAIRDAKDSDDDGDDYDDDDDDDRGSNPNSSSQPHRPNPSSAPKPLGASKSDNRREKSLGLLTQNFVKLFVCSNVELISLEEAARILLGDGHHASIMRTKVRRLYDIANVLSSMHLIEKVHHPETRKPAFRWLGLKFADVAATSVDQNESKKRVFGTDITNTSYKRNKVESVEKNIYPKLNTQMHVKNETLENEVQMNVLDLDMNQSSKSYRFGPFAPNSMPKPKAIVPQGSRIRKVHDFESLANMYRPQYQNQALKDLFDHYVQAWKTWNVEVSQCSATVH</sequence>
<dbReference type="FunFam" id="1.10.10.10:FF:000073">
    <property type="entry name" value="E2F transcription factor 8"/>
    <property type="match status" value="1"/>
</dbReference>
<dbReference type="SUPFAM" id="SSF46785">
    <property type="entry name" value="Winged helix' DNA-binding domain"/>
    <property type="match status" value="2"/>
</dbReference>
<evidence type="ECO:0000256" key="2">
    <source>
        <dbReference type="ARBA" id="ARBA00010940"/>
    </source>
</evidence>
<dbReference type="SMART" id="SM01372">
    <property type="entry name" value="E2F_TDP"/>
    <property type="match status" value="2"/>
</dbReference>
<comment type="caution">
    <text evidence="12">The sequence shown here is derived from an EMBL/GenBank/DDBJ whole genome shotgun (WGS) entry which is preliminary data.</text>
</comment>
<keyword evidence="13" id="KW-1185">Reference proteome</keyword>
<evidence type="ECO:0000256" key="10">
    <source>
        <dbReference type="SAM" id="MobiDB-lite"/>
    </source>
</evidence>
<dbReference type="InterPro" id="IPR015633">
    <property type="entry name" value="E2F"/>
</dbReference>
<dbReference type="Gene3D" id="1.10.10.10">
    <property type="entry name" value="Winged helix-like DNA-binding domain superfamily/Winged helix DNA-binding domain"/>
    <property type="match status" value="2"/>
</dbReference>
<evidence type="ECO:0000256" key="9">
    <source>
        <dbReference type="RuleBase" id="RU003796"/>
    </source>
</evidence>
<dbReference type="GO" id="GO:0000981">
    <property type="term" value="F:DNA-binding transcription factor activity, RNA polymerase II-specific"/>
    <property type="evidence" value="ECO:0007669"/>
    <property type="project" value="TreeGrafter"/>
</dbReference>
<evidence type="ECO:0000256" key="5">
    <source>
        <dbReference type="ARBA" id="ARBA00023125"/>
    </source>
</evidence>
<gene>
    <name evidence="12" type="ORF">RJ641_014455</name>
</gene>
<feature type="compositionally biased region" description="Acidic residues" evidence="10">
    <location>
        <begin position="116"/>
        <end position="131"/>
    </location>
</feature>
<keyword evidence="4 9" id="KW-0805">Transcription regulation</keyword>
<feature type="domain" description="E2F/DP family winged-helix DNA-binding" evidence="11">
    <location>
        <begin position="18"/>
        <end position="83"/>
    </location>
</feature>
<evidence type="ECO:0000256" key="1">
    <source>
        <dbReference type="ARBA" id="ARBA00004123"/>
    </source>
</evidence>
<dbReference type="Pfam" id="PF02319">
    <property type="entry name" value="WHD_E2F_TDP"/>
    <property type="match status" value="2"/>
</dbReference>
<keyword evidence="5 9" id="KW-0238">DNA-binding</keyword>
<evidence type="ECO:0000256" key="6">
    <source>
        <dbReference type="ARBA" id="ARBA00023163"/>
    </source>
</evidence>
<organism evidence="12 13">
    <name type="scientific">Dillenia turbinata</name>
    <dbReference type="NCBI Taxonomy" id="194707"/>
    <lineage>
        <taxon>Eukaryota</taxon>
        <taxon>Viridiplantae</taxon>
        <taxon>Streptophyta</taxon>
        <taxon>Embryophyta</taxon>
        <taxon>Tracheophyta</taxon>
        <taxon>Spermatophyta</taxon>
        <taxon>Magnoliopsida</taxon>
        <taxon>eudicotyledons</taxon>
        <taxon>Gunneridae</taxon>
        <taxon>Pentapetalae</taxon>
        <taxon>Dilleniales</taxon>
        <taxon>Dilleniaceae</taxon>
        <taxon>Dillenia</taxon>
    </lineage>
</organism>
<evidence type="ECO:0000256" key="4">
    <source>
        <dbReference type="ARBA" id="ARBA00023015"/>
    </source>
</evidence>
<name>A0AAN8Z1D9_9MAGN</name>
<evidence type="ECO:0000256" key="8">
    <source>
        <dbReference type="ARBA" id="ARBA00023306"/>
    </source>
</evidence>
<keyword evidence="6 9" id="KW-0804">Transcription</keyword>